<dbReference type="GO" id="GO:0000272">
    <property type="term" value="P:polysaccharide catabolic process"/>
    <property type="evidence" value="ECO:0007669"/>
    <property type="project" value="InterPro"/>
</dbReference>
<evidence type="ECO:0000313" key="5">
    <source>
        <dbReference type="EMBL" id="AEN91003.1"/>
    </source>
</evidence>
<name>A0A8D3X279_PRIMW</name>
<dbReference type="InterPro" id="IPR051923">
    <property type="entry name" value="Glycosyl_Hydrolase_39"/>
</dbReference>
<organism evidence="5 6">
    <name type="scientific">Priestia megaterium (strain WSH-002)</name>
    <name type="common">Bacillus megaterium</name>
    <dbReference type="NCBI Taxonomy" id="1006007"/>
    <lineage>
        <taxon>Bacteria</taxon>
        <taxon>Bacillati</taxon>
        <taxon>Bacillota</taxon>
        <taxon>Bacilli</taxon>
        <taxon>Bacillales</taxon>
        <taxon>Bacillaceae</taxon>
        <taxon>Priestia</taxon>
    </lineage>
</organism>
<evidence type="ECO:0000313" key="6">
    <source>
        <dbReference type="Proteomes" id="UP000001283"/>
    </source>
</evidence>
<evidence type="ECO:0000256" key="1">
    <source>
        <dbReference type="ARBA" id="ARBA00022801"/>
    </source>
</evidence>
<feature type="domain" description="Glycoside hydrolase family 5" evidence="4">
    <location>
        <begin position="53"/>
        <end position="301"/>
    </location>
</feature>
<dbReference type="KEGG" id="bmh:BMWSH_4124"/>
<dbReference type="Proteomes" id="UP000001283">
    <property type="component" value="Chromosome"/>
</dbReference>
<dbReference type="InterPro" id="IPR001547">
    <property type="entry name" value="Glyco_hydro_5"/>
</dbReference>
<keyword evidence="1 3" id="KW-0378">Hydrolase</keyword>
<accession>A0A8D3X279</accession>
<evidence type="ECO:0000259" key="4">
    <source>
        <dbReference type="Pfam" id="PF00150"/>
    </source>
</evidence>
<dbReference type="SUPFAM" id="SSF51445">
    <property type="entry name" value="(Trans)glycosidases"/>
    <property type="match status" value="1"/>
</dbReference>
<dbReference type="PANTHER" id="PTHR12631:SF10">
    <property type="entry name" value="BETA-XYLOSIDASE-LIKE PROTEIN-RELATED"/>
    <property type="match status" value="1"/>
</dbReference>
<proteinExistence type="inferred from homology"/>
<dbReference type="EMBL" id="CP003017">
    <property type="protein sequence ID" value="AEN91003.1"/>
    <property type="molecule type" value="Genomic_DNA"/>
</dbReference>
<reference evidence="5 6" key="1">
    <citation type="journal article" date="2011" name="J. Bacteriol.">
        <title>Complete genome sequence of the industrial strain Bacillus megaterium WSH-002.</title>
        <authorList>
            <person name="Liu L."/>
            <person name="Li Y."/>
            <person name="Zhang J."/>
            <person name="Zou W."/>
            <person name="Zhou Z."/>
            <person name="Liu J."/>
            <person name="Li X."/>
            <person name="Wang L."/>
            <person name="Chen J."/>
        </authorList>
    </citation>
    <scope>NUCLEOTIDE SEQUENCE [LARGE SCALE GENOMIC DNA]</scope>
    <source>
        <strain evidence="5 6">WSH-002</strain>
    </source>
</reference>
<protein>
    <recommendedName>
        <fullName evidence="4">Glycoside hydrolase family 5 domain-containing protein</fullName>
    </recommendedName>
</protein>
<comment type="similarity">
    <text evidence="3">Belongs to the glycosyl hydrolase 5 (cellulase A) family.</text>
</comment>
<dbReference type="PROSITE" id="PS51257">
    <property type="entry name" value="PROKAR_LIPOPROTEIN"/>
    <property type="match status" value="1"/>
</dbReference>
<evidence type="ECO:0000256" key="3">
    <source>
        <dbReference type="RuleBase" id="RU361153"/>
    </source>
</evidence>
<dbReference type="Gene3D" id="3.20.20.80">
    <property type="entry name" value="Glycosidases"/>
    <property type="match status" value="1"/>
</dbReference>
<dbReference type="Pfam" id="PF00150">
    <property type="entry name" value="Cellulase"/>
    <property type="match status" value="1"/>
</dbReference>
<dbReference type="GO" id="GO:0004553">
    <property type="term" value="F:hydrolase activity, hydrolyzing O-glycosyl compounds"/>
    <property type="evidence" value="ECO:0007669"/>
    <property type="project" value="InterPro"/>
</dbReference>
<dbReference type="InterPro" id="IPR017853">
    <property type="entry name" value="GH"/>
</dbReference>
<evidence type="ECO:0000256" key="2">
    <source>
        <dbReference type="ARBA" id="ARBA00023295"/>
    </source>
</evidence>
<dbReference type="AlphaFoldDB" id="A0A8D3X279"/>
<gene>
    <name evidence="5" type="ORF">BMWSH_4124</name>
</gene>
<sequence length="419" mass="48708">MRISYAKKLLKVVLIFAIILGLIGCEEKKEKFSIKEEQLFPQGLGVSIHTGVSERDIQSIADAGFKWVRLDIFWDRVEKKKGYYDFKTTGYDELDKWLKKRNITPYYILDYSNPIYEKNRSIVTKEGREAFAKFAKVTTHRYKNQGAIWEIWNEPNLGIFWETKPSAKPYTALVKKVAPVIREQDPTGLVVGPAISTLNEDGINWLKGVLKLNITKYIDAVSVHPYRTTGPETVSEDYKKLRTLVNEYSDKDMPIISGEWGYSMAHKDLPLTETQQAKYMARMFLTNAQEGIPVSIWYDWKNDGTNLQDKEHNFGLVFNDSTMKLSYLTLQTLTTQLKGYKFEKKINYGRKDNHILEFRNSKDERILVFWTTGETYKFSYPLEEGEGKLYSMLGGMQNFRWKDHLEFNISSSPSYLVIK</sequence>
<keyword evidence="2 3" id="KW-0326">Glycosidase</keyword>
<dbReference type="RefSeq" id="WP_014461202.1">
    <property type="nucleotide sequence ID" value="NC_017138.1"/>
</dbReference>
<dbReference type="PANTHER" id="PTHR12631">
    <property type="entry name" value="ALPHA-L-IDURONIDASE"/>
    <property type="match status" value="1"/>
</dbReference>